<dbReference type="EMBL" id="LSYV01000006">
    <property type="protein sequence ID" value="KXZ54002.1"/>
    <property type="molecule type" value="Genomic_DNA"/>
</dbReference>
<evidence type="ECO:0000313" key="1">
    <source>
        <dbReference type="EMBL" id="KXZ54002.1"/>
    </source>
</evidence>
<accession>A0A150GWC2</accession>
<gene>
    <name evidence="1" type="ORF">GPECTOR_5g113</name>
</gene>
<protein>
    <submittedName>
        <fullName evidence="1">Uncharacterized protein</fullName>
    </submittedName>
</protein>
<comment type="caution">
    <text evidence="1">The sequence shown here is derived from an EMBL/GenBank/DDBJ whole genome shotgun (WGS) entry which is preliminary data.</text>
</comment>
<name>A0A150GWC2_GONPE</name>
<dbReference type="Proteomes" id="UP000075714">
    <property type="component" value="Unassembled WGS sequence"/>
</dbReference>
<sequence>MSLLSGSIVGIVGGRGLGQTRVLAKATNRDPARPTVTLDAPWDVTPDNTSTIAITKFRGGSCLSRPAGLNDTAVAPTQVGYTNLFRFGTPGVFAGMLSGNWYGQVLNNTVIPNTWGVDIWSAGFGVPTATSGTPWAGQMAFGLAFRGNKNPGKAHFTINTGVYSGASIVEGNTNVDKITTSIWPGVTSNRILFRGNTQNNASAPLYTCLSTVNYPRYCGASPANLTVDCRARCANNGSLALFLP</sequence>
<keyword evidence="2" id="KW-1185">Reference proteome</keyword>
<evidence type="ECO:0000313" key="2">
    <source>
        <dbReference type="Proteomes" id="UP000075714"/>
    </source>
</evidence>
<organism evidence="1 2">
    <name type="scientific">Gonium pectorale</name>
    <name type="common">Green alga</name>
    <dbReference type="NCBI Taxonomy" id="33097"/>
    <lineage>
        <taxon>Eukaryota</taxon>
        <taxon>Viridiplantae</taxon>
        <taxon>Chlorophyta</taxon>
        <taxon>core chlorophytes</taxon>
        <taxon>Chlorophyceae</taxon>
        <taxon>CS clade</taxon>
        <taxon>Chlamydomonadales</taxon>
        <taxon>Volvocaceae</taxon>
        <taxon>Gonium</taxon>
    </lineage>
</organism>
<reference evidence="2" key="1">
    <citation type="journal article" date="2016" name="Nat. Commun.">
        <title>The Gonium pectorale genome demonstrates co-option of cell cycle regulation during the evolution of multicellularity.</title>
        <authorList>
            <person name="Hanschen E.R."/>
            <person name="Marriage T.N."/>
            <person name="Ferris P.J."/>
            <person name="Hamaji T."/>
            <person name="Toyoda A."/>
            <person name="Fujiyama A."/>
            <person name="Neme R."/>
            <person name="Noguchi H."/>
            <person name="Minakuchi Y."/>
            <person name="Suzuki M."/>
            <person name="Kawai-Toyooka H."/>
            <person name="Smith D.R."/>
            <person name="Sparks H."/>
            <person name="Anderson J."/>
            <person name="Bakaric R."/>
            <person name="Luria V."/>
            <person name="Karger A."/>
            <person name="Kirschner M.W."/>
            <person name="Durand P.M."/>
            <person name="Michod R.E."/>
            <person name="Nozaki H."/>
            <person name="Olson B.J."/>
        </authorList>
    </citation>
    <scope>NUCLEOTIDE SEQUENCE [LARGE SCALE GENOMIC DNA]</scope>
    <source>
        <strain evidence="2">NIES-2863</strain>
    </source>
</reference>
<proteinExistence type="predicted"/>
<dbReference type="AlphaFoldDB" id="A0A150GWC2"/>